<evidence type="ECO:0000313" key="3">
    <source>
        <dbReference type="Proteomes" id="UP001281003"/>
    </source>
</evidence>
<reference evidence="2" key="1">
    <citation type="journal article" date="2023" name="Mol. Phylogenet. Evol.">
        <title>Genome-scale phylogeny and comparative genomics of the fungal order Sordariales.</title>
        <authorList>
            <person name="Hensen N."/>
            <person name="Bonometti L."/>
            <person name="Westerberg I."/>
            <person name="Brannstrom I.O."/>
            <person name="Guillou S."/>
            <person name="Cros-Aarteil S."/>
            <person name="Calhoun S."/>
            <person name="Haridas S."/>
            <person name="Kuo A."/>
            <person name="Mondo S."/>
            <person name="Pangilinan J."/>
            <person name="Riley R."/>
            <person name="LaButti K."/>
            <person name="Andreopoulos B."/>
            <person name="Lipzen A."/>
            <person name="Chen C."/>
            <person name="Yan M."/>
            <person name="Daum C."/>
            <person name="Ng V."/>
            <person name="Clum A."/>
            <person name="Steindorff A."/>
            <person name="Ohm R.A."/>
            <person name="Martin F."/>
            <person name="Silar P."/>
            <person name="Natvig D.O."/>
            <person name="Lalanne C."/>
            <person name="Gautier V."/>
            <person name="Ament-Velasquez S.L."/>
            <person name="Kruys A."/>
            <person name="Hutchinson M.I."/>
            <person name="Powell A.J."/>
            <person name="Barry K."/>
            <person name="Miller A.N."/>
            <person name="Grigoriev I.V."/>
            <person name="Debuchy R."/>
            <person name="Gladieux P."/>
            <person name="Hiltunen Thoren M."/>
            <person name="Johannesson H."/>
        </authorList>
    </citation>
    <scope>NUCLEOTIDE SEQUENCE</scope>
    <source>
        <strain evidence="2">FGSC 1904</strain>
    </source>
</reference>
<evidence type="ECO:0000256" key="1">
    <source>
        <dbReference type="SAM" id="MobiDB-lite"/>
    </source>
</evidence>
<dbReference type="Proteomes" id="UP001281003">
    <property type="component" value="Unassembled WGS sequence"/>
</dbReference>
<sequence length="603" mass="68471">MSSSSSSWVKPSENIDQVLSERARNTKSKETIKWLLERKTPLSSIFEADDDKYDKDAFGKALVEVMIDDRDNLPVQHVLNSDREDDWKLAVGGIKEIKGEDMKPRLDDLLSDLPSSQSDRKSFPDFALEDDMDMEFIKLVPDKVLAKAARHAQKAVEDDKDKAKLESLHALIIDLDQSMSCCPSIQAYLSVIVFLVWAAKDILGTRDPKRHRRLRDATELLFRSYVALVLLIESKVRTLTKPQIWLEIPAGEIDEVVRERLPPVAHFELMNNNYEKNLTGKSFRYLPDGTLADAGPFAKALAKAMLPDVTRPLKLSTHVSLEDPVMLVASMNYMDHDNLASEFRPNNDVVNRQREEGEYAISSLDREEFLSRRLVEEGWIKCINDRPGFVADDLLSRNSLQDESRELAKIIQERLETLPNVTDVKKVMDQDPHWHIFPLIQDLGAEIGRRDETVRIDKHVTRSLYLFWAAANALSTFPDDDLYKKSREITRATAERLLRHYVALVLIGEAELNPGEHKIPRKNVPGYDYHNGRWQRIIIKPPTTGQSKAEQSSTGAAGATESKTEVSKAEESKTQSDLELYVIPRRPVSSTSRILKCCGCVIL</sequence>
<feature type="compositionally biased region" description="Polar residues" evidence="1">
    <location>
        <begin position="543"/>
        <end position="555"/>
    </location>
</feature>
<feature type="compositionally biased region" description="Basic and acidic residues" evidence="1">
    <location>
        <begin position="562"/>
        <end position="571"/>
    </location>
</feature>
<keyword evidence="3" id="KW-1185">Reference proteome</keyword>
<comment type="caution">
    <text evidence="2">The sequence shown here is derived from an EMBL/GenBank/DDBJ whole genome shotgun (WGS) entry which is preliminary data.</text>
</comment>
<reference evidence="2" key="2">
    <citation type="submission" date="2023-07" db="EMBL/GenBank/DDBJ databases">
        <authorList>
            <consortium name="Lawrence Berkeley National Laboratory"/>
            <person name="Haridas S."/>
            <person name="Hensen N."/>
            <person name="Bonometti L."/>
            <person name="Westerberg I."/>
            <person name="Brannstrom I.O."/>
            <person name="Guillou S."/>
            <person name="Cros-Aarteil S."/>
            <person name="Calhoun S."/>
            <person name="Kuo A."/>
            <person name="Mondo S."/>
            <person name="Pangilinan J."/>
            <person name="Riley R."/>
            <person name="LaButti K."/>
            <person name="Andreopoulos B."/>
            <person name="Lipzen A."/>
            <person name="Chen C."/>
            <person name="Yanf M."/>
            <person name="Daum C."/>
            <person name="Ng V."/>
            <person name="Clum A."/>
            <person name="Steindorff A."/>
            <person name="Ohm R."/>
            <person name="Martin F."/>
            <person name="Silar P."/>
            <person name="Natvig D."/>
            <person name="Lalanne C."/>
            <person name="Gautier V."/>
            <person name="Ament-velasquez S.L."/>
            <person name="Kruys A."/>
            <person name="Hutchinson M.I."/>
            <person name="Powell A.J."/>
            <person name="Barry K."/>
            <person name="Miller A.N."/>
            <person name="Grigoriev I.V."/>
            <person name="Debuchy R."/>
            <person name="Gladieux P."/>
            <person name="Thoren M.H."/>
            <person name="Johannesson H."/>
        </authorList>
    </citation>
    <scope>NUCLEOTIDE SEQUENCE</scope>
    <source>
        <strain evidence="2">FGSC 1904</strain>
    </source>
</reference>
<gene>
    <name evidence="2" type="ORF">B0T20DRAFT_360634</name>
</gene>
<organism evidence="2 3">
    <name type="scientific">Sordaria brevicollis</name>
    <dbReference type="NCBI Taxonomy" id="83679"/>
    <lineage>
        <taxon>Eukaryota</taxon>
        <taxon>Fungi</taxon>
        <taxon>Dikarya</taxon>
        <taxon>Ascomycota</taxon>
        <taxon>Pezizomycotina</taxon>
        <taxon>Sordariomycetes</taxon>
        <taxon>Sordariomycetidae</taxon>
        <taxon>Sordariales</taxon>
        <taxon>Sordariaceae</taxon>
        <taxon>Sordaria</taxon>
    </lineage>
</organism>
<feature type="region of interest" description="Disordered" evidence="1">
    <location>
        <begin position="541"/>
        <end position="571"/>
    </location>
</feature>
<accession>A0AAE0U648</accession>
<feature type="region of interest" description="Disordered" evidence="1">
    <location>
        <begin position="1"/>
        <end position="25"/>
    </location>
</feature>
<dbReference type="AlphaFoldDB" id="A0AAE0U648"/>
<protein>
    <submittedName>
        <fullName evidence="2">Uncharacterized protein</fullName>
    </submittedName>
</protein>
<proteinExistence type="predicted"/>
<name>A0AAE0U648_SORBR</name>
<dbReference type="EMBL" id="JAUTDP010000011">
    <property type="protein sequence ID" value="KAK3392438.1"/>
    <property type="molecule type" value="Genomic_DNA"/>
</dbReference>
<evidence type="ECO:0000313" key="2">
    <source>
        <dbReference type="EMBL" id="KAK3392438.1"/>
    </source>
</evidence>